<evidence type="ECO:0000256" key="4">
    <source>
        <dbReference type="ARBA" id="ARBA00022598"/>
    </source>
</evidence>
<dbReference type="InterPro" id="IPR004562">
    <property type="entry name" value="LipoylTrfase_LipoateP_Ligase"/>
</dbReference>
<dbReference type="PANTHER" id="PTHR12561">
    <property type="entry name" value="LIPOATE-PROTEIN LIGASE"/>
    <property type="match status" value="1"/>
</dbReference>
<reference evidence="9" key="1">
    <citation type="submission" date="2020-08" db="EMBL/GenBank/DDBJ databases">
        <title>Genome public.</title>
        <authorList>
            <person name="Liu C."/>
            <person name="Sun Q."/>
        </authorList>
    </citation>
    <scope>NUCLEOTIDE SEQUENCE</scope>
    <source>
        <strain evidence="9">NSJ-52</strain>
    </source>
</reference>
<evidence type="ECO:0000256" key="2">
    <source>
        <dbReference type="ARBA" id="ARBA00005124"/>
    </source>
</evidence>
<dbReference type="GO" id="GO:0016979">
    <property type="term" value="F:lipoate-protein ligase activity"/>
    <property type="evidence" value="ECO:0007669"/>
    <property type="project" value="UniProtKB-EC"/>
</dbReference>
<accession>A0A8J6MGR0</accession>
<evidence type="ECO:0000256" key="5">
    <source>
        <dbReference type="ARBA" id="ARBA00022741"/>
    </source>
</evidence>
<dbReference type="EC" id="6.3.1.20" evidence="3"/>
<comment type="pathway">
    <text evidence="2">Protein modification; protein lipoylation via exogenous pathway; protein N(6)-(lipoyl)lysine from lipoate: step 1/2.</text>
</comment>
<dbReference type="InterPro" id="IPR004143">
    <property type="entry name" value="BPL_LPL_catalytic"/>
</dbReference>
<keyword evidence="4 9" id="KW-0436">Ligase</keyword>
<dbReference type="SUPFAM" id="SSF82649">
    <property type="entry name" value="SufE/NifU"/>
    <property type="match status" value="1"/>
</dbReference>
<evidence type="ECO:0000259" key="8">
    <source>
        <dbReference type="PROSITE" id="PS51733"/>
    </source>
</evidence>
<keyword evidence="6" id="KW-0067">ATP-binding</keyword>
<keyword evidence="10" id="KW-1185">Reference proteome</keyword>
<gene>
    <name evidence="9" type="ORF">H8S62_09625</name>
</gene>
<evidence type="ECO:0000256" key="7">
    <source>
        <dbReference type="ARBA" id="ARBA00048037"/>
    </source>
</evidence>
<dbReference type="Pfam" id="PF21948">
    <property type="entry name" value="LplA-B_cat"/>
    <property type="match status" value="1"/>
</dbReference>
<dbReference type="InterPro" id="IPR045864">
    <property type="entry name" value="aa-tRNA-synth_II/BPL/LPL"/>
</dbReference>
<dbReference type="Gene3D" id="3.30.930.10">
    <property type="entry name" value="Bira Bifunctional Protein, Domain 2"/>
    <property type="match status" value="1"/>
</dbReference>
<dbReference type="CDD" id="cd16443">
    <property type="entry name" value="LplA"/>
    <property type="match status" value="1"/>
</dbReference>
<dbReference type="Pfam" id="PF10437">
    <property type="entry name" value="Lip_prot_lig_C"/>
    <property type="match status" value="1"/>
</dbReference>
<sequence length="328" mass="36062">MLYLESPRTDPYFNLALEQYLFDTVGQTQALFMLWQNANTIVVGKHQNACQEVNADFVREQGIRVVRRLSGGGAVYHDLGNLNFTFIAAAEDAALDLRLFCQPVARALGELGVAAEISGRNDITVDGRKFSGNAQYRKNGRVMHHGTILFDSDLEVVGRALNVPKDKIESKGVQSVRSRVTNLRPYLPAGVTLEAFKGVLARSVLGEERPARYELTDGDLRAVEALRESRYATWAWNWGASPKYSVRKERRVEGVGRLELYLAVKGGALTGLEVFGDFFGEGDADALSAALTGCPMEEAAVLRALEGLDLERQFHNLGAAELARIIVS</sequence>
<dbReference type="GO" id="GO:0017118">
    <property type="term" value="F:lipoyltransferase activity"/>
    <property type="evidence" value="ECO:0007669"/>
    <property type="project" value="TreeGrafter"/>
</dbReference>
<dbReference type="GO" id="GO:0005524">
    <property type="term" value="F:ATP binding"/>
    <property type="evidence" value="ECO:0007669"/>
    <property type="project" value="UniProtKB-KW"/>
</dbReference>
<evidence type="ECO:0000313" key="10">
    <source>
        <dbReference type="Proteomes" id="UP000607645"/>
    </source>
</evidence>
<dbReference type="RefSeq" id="WP_155147373.1">
    <property type="nucleotide sequence ID" value="NZ_JACOPQ010000006.1"/>
</dbReference>
<organism evidence="9 10">
    <name type="scientific">Lawsonibacter faecis</name>
    <dbReference type="NCBI Taxonomy" id="2763052"/>
    <lineage>
        <taxon>Bacteria</taxon>
        <taxon>Bacillati</taxon>
        <taxon>Bacillota</taxon>
        <taxon>Clostridia</taxon>
        <taxon>Eubacteriales</taxon>
        <taxon>Oscillospiraceae</taxon>
        <taxon>Lawsonibacter</taxon>
    </lineage>
</organism>
<dbReference type="UniPathway" id="UPA00537">
    <property type="reaction ID" value="UER00594"/>
</dbReference>
<evidence type="ECO:0000313" key="9">
    <source>
        <dbReference type="EMBL" id="MBC5737268.1"/>
    </source>
</evidence>
<dbReference type="EMBL" id="JACOPQ010000006">
    <property type="protein sequence ID" value="MBC5737268.1"/>
    <property type="molecule type" value="Genomic_DNA"/>
</dbReference>
<dbReference type="AlphaFoldDB" id="A0A8J6MGR0"/>
<name>A0A8J6MGR0_9FIRM</name>
<comment type="pathway">
    <text evidence="1">Protein modification; protein lipoylation via exogenous pathway; protein N(6)-(lipoyl)lysine from lipoate: step 2/2.</text>
</comment>
<evidence type="ECO:0000256" key="1">
    <source>
        <dbReference type="ARBA" id="ARBA00005085"/>
    </source>
</evidence>
<keyword evidence="5" id="KW-0547">Nucleotide-binding</keyword>
<comment type="catalytic activity">
    <reaction evidence="7">
        <text>L-lysyl-[lipoyl-carrier protein] + (R)-lipoate + ATP = N(6)-[(R)-lipoyl]-L-lysyl-[lipoyl-carrier protein] + AMP + diphosphate + H(+)</text>
        <dbReference type="Rhea" id="RHEA:49288"/>
        <dbReference type="Rhea" id="RHEA-COMP:10500"/>
        <dbReference type="Rhea" id="RHEA-COMP:10502"/>
        <dbReference type="ChEBI" id="CHEBI:15378"/>
        <dbReference type="ChEBI" id="CHEBI:29969"/>
        <dbReference type="ChEBI" id="CHEBI:30616"/>
        <dbReference type="ChEBI" id="CHEBI:33019"/>
        <dbReference type="ChEBI" id="CHEBI:83088"/>
        <dbReference type="ChEBI" id="CHEBI:83099"/>
        <dbReference type="ChEBI" id="CHEBI:456215"/>
        <dbReference type="EC" id="6.3.1.20"/>
    </reaction>
</comment>
<dbReference type="GO" id="GO:0005737">
    <property type="term" value="C:cytoplasm"/>
    <property type="evidence" value="ECO:0007669"/>
    <property type="project" value="TreeGrafter"/>
</dbReference>
<dbReference type="GO" id="GO:0009249">
    <property type="term" value="P:protein lipoylation"/>
    <property type="evidence" value="ECO:0007669"/>
    <property type="project" value="InterPro"/>
</dbReference>
<feature type="domain" description="BPL/LPL catalytic" evidence="8">
    <location>
        <begin position="26"/>
        <end position="212"/>
    </location>
</feature>
<dbReference type="InterPro" id="IPR019491">
    <property type="entry name" value="Lipoate_protein_ligase_C"/>
</dbReference>
<evidence type="ECO:0000256" key="3">
    <source>
        <dbReference type="ARBA" id="ARBA00012367"/>
    </source>
</evidence>
<dbReference type="PROSITE" id="PS51733">
    <property type="entry name" value="BPL_LPL_CATALYTIC"/>
    <property type="match status" value="1"/>
</dbReference>
<dbReference type="PANTHER" id="PTHR12561:SF3">
    <property type="entry name" value="LIPOYLTRANSFERASE 1, MITOCHONDRIAL"/>
    <property type="match status" value="1"/>
</dbReference>
<protein>
    <recommendedName>
        <fullName evidence="3">lipoate--protein ligase</fullName>
        <ecNumber evidence="3">6.3.1.20</ecNumber>
    </recommendedName>
</protein>
<comment type="caution">
    <text evidence="9">The sequence shown here is derived from an EMBL/GenBank/DDBJ whole genome shotgun (WGS) entry which is preliminary data.</text>
</comment>
<dbReference type="FunFam" id="3.30.930.10:FF:000072">
    <property type="entry name" value="Lipoate--protein ligase"/>
    <property type="match status" value="1"/>
</dbReference>
<dbReference type="SUPFAM" id="SSF55681">
    <property type="entry name" value="Class II aaRS and biotin synthetases"/>
    <property type="match status" value="1"/>
</dbReference>
<dbReference type="NCBIfam" id="TIGR00545">
    <property type="entry name" value="lipoyltrans"/>
    <property type="match status" value="1"/>
</dbReference>
<dbReference type="Gene3D" id="3.30.390.50">
    <property type="entry name" value="CO dehydrogenase flavoprotein, C-terminal domain"/>
    <property type="match status" value="1"/>
</dbReference>
<evidence type="ECO:0000256" key="6">
    <source>
        <dbReference type="ARBA" id="ARBA00022840"/>
    </source>
</evidence>
<dbReference type="Proteomes" id="UP000607645">
    <property type="component" value="Unassembled WGS sequence"/>
</dbReference>
<proteinExistence type="predicted"/>